<dbReference type="RefSeq" id="WP_363798785.1">
    <property type="nucleotide sequence ID" value="NZ_CP159925.1"/>
</dbReference>
<dbReference type="EMBL" id="CP159925">
    <property type="protein sequence ID" value="XCO75651.1"/>
    <property type="molecule type" value="Genomic_DNA"/>
</dbReference>
<proteinExistence type="predicted"/>
<dbReference type="PANTHER" id="PTHR21624">
    <property type="entry name" value="STEROL DESATURASE-RELATED PROTEIN"/>
    <property type="match status" value="1"/>
</dbReference>
<evidence type="ECO:0000256" key="6">
    <source>
        <dbReference type="ARBA" id="ARBA00023136"/>
    </source>
</evidence>
<comment type="subcellular location">
    <subcellularLocation>
        <location evidence="1">Endomembrane system</location>
        <topology evidence="1">Multi-pass membrane protein</topology>
    </subcellularLocation>
</comment>
<dbReference type="GO" id="GO:0050479">
    <property type="term" value="F:glyceryl-ether monooxygenase activity"/>
    <property type="evidence" value="ECO:0007669"/>
    <property type="project" value="TreeGrafter"/>
</dbReference>
<feature type="transmembrane region" description="Helical" evidence="7">
    <location>
        <begin position="167"/>
        <end position="189"/>
    </location>
</feature>
<dbReference type="GO" id="GO:0016020">
    <property type="term" value="C:membrane"/>
    <property type="evidence" value="ECO:0007669"/>
    <property type="project" value="GOC"/>
</dbReference>
<dbReference type="InterPro" id="IPR051689">
    <property type="entry name" value="Sterol_desaturase/TMEM195"/>
</dbReference>
<organism evidence="9">
    <name type="scientific">Lysobacter firmicutimachus</name>
    <dbReference type="NCBI Taxonomy" id="1792846"/>
    <lineage>
        <taxon>Bacteria</taxon>
        <taxon>Pseudomonadati</taxon>
        <taxon>Pseudomonadota</taxon>
        <taxon>Gammaproteobacteria</taxon>
        <taxon>Lysobacterales</taxon>
        <taxon>Lysobacteraceae</taxon>
        <taxon>Lysobacter</taxon>
    </lineage>
</organism>
<name>A0AAU8MTS3_9GAMM</name>
<feature type="domain" description="Fatty acid hydroxylase" evidence="8">
    <location>
        <begin position="113"/>
        <end position="250"/>
    </location>
</feature>
<evidence type="ECO:0000256" key="7">
    <source>
        <dbReference type="SAM" id="Phobius"/>
    </source>
</evidence>
<dbReference type="PANTHER" id="PTHR21624:SF1">
    <property type="entry name" value="ALKYLGLYCEROL MONOOXYGENASE"/>
    <property type="match status" value="1"/>
</dbReference>
<dbReference type="InterPro" id="IPR006694">
    <property type="entry name" value="Fatty_acid_hydroxylase"/>
</dbReference>
<keyword evidence="2 7" id="KW-0812">Transmembrane</keyword>
<keyword evidence="5" id="KW-0443">Lipid metabolism</keyword>
<dbReference type="GO" id="GO:0006643">
    <property type="term" value="P:membrane lipid metabolic process"/>
    <property type="evidence" value="ECO:0007669"/>
    <property type="project" value="TreeGrafter"/>
</dbReference>
<evidence type="ECO:0000256" key="5">
    <source>
        <dbReference type="ARBA" id="ARBA00023098"/>
    </source>
</evidence>
<accession>A0AAU8MTS3</accession>
<keyword evidence="4" id="KW-0560">Oxidoreductase</keyword>
<feature type="transmembrane region" description="Helical" evidence="7">
    <location>
        <begin position="109"/>
        <end position="129"/>
    </location>
</feature>
<evidence type="ECO:0000256" key="1">
    <source>
        <dbReference type="ARBA" id="ARBA00004127"/>
    </source>
</evidence>
<evidence type="ECO:0000256" key="4">
    <source>
        <dbReference type="ARBA" id="ARBA00023002"/>
    </source>
</evidence>
<feature type="transmembrane region" description="Helical" evidence="7">
    <location>
        <begin position="79"/>
        <end position="97"/>
    </location>
</feature>
<protein>
    <submittedName>
        <fullName evidence="9">Sterol desaturase family protein</fullName>
    </submittedName>
</protein>
<evidence type="ECO:0000256" key="2">
    <source>
        <dbReference type="ARBA" id="ARBA00022692"/>
    </source>
</evidence>
<dbReference type="AlphaFoldDB" id="A0AAU8MTS3"/>
<dbReference type="GO" id="GO:0012505">
    <property type="term" value="C:endomembrane system"/>
    <property type="evidence" value="ECO:0007669"/>
    <property type="project" value="UniProtKB-SubCell"/>
</dbReference>
<keyword evidence="6 7" id="KW-0472">Membrane</keyword>
<evidence type="ECO:0000256" key="3">
    <source>
        <dbReference type="ARBA" id="ARBA00022989"/>
    </source>
</evidence>
<feature type="transmembrane region" description="Helical" evidence="7">
    <location>
        <begin position="41"/>
        <end position="59"/>
    </location>
</feature>
<evidence type="ECO:0000259" key="8">
    <source>
        <dbReference type="Pfam" id="PF04116"/>
    </source>
</evidence>
<sequence>MDWGTQALHEVIGFFGLGALLELVAADGYRALLSAEGAKALLYPVIPVLLVYELARALAQRRFKLEDYRVPLLTLVANRLIGALLSFGMVAACIALFQPYAPFQAEPSWYGLIYGYVVWEFAHFVYHYLAHKVRLLWCLHSTHHAPTAMNLSVNYAHLFLEAPYADIVRTTICILAGVSPPLLLLIMFIDGFWGQFIHLGEHALRDGRLGRLHRWVLTPAHHRVHHARNPLYMDTNFCNLLNIWDRAFGTYQPQREDISIEYGITRPMRPGSFLDAYLGEFVALARDVIAAPGLGNKLRYLLMPPGWSHDGRYKTALESKRDWLAQRQEAA</sequence>
<evidence type="ECO:0000313" key="9">
    <source>
        <dbReference type="EMBL" id="XCO75651.1"/>
    </source>
</evidence>
<dbReference type="GO" id="GO:0005506">
    <property type="term" value="F:iron ion binding"/>
    <property type="evidence" value="ECO:0007669"/>
    <property type="project" value="InterPro"/>
</dbReference>
<dbReference type="Pfam" id="PF04116">
    <property type="entry name" value="FA_hydroxylase"/>
    <property type="match status" value="1"/>
</dbReference>
<feature type="transmembrane region" description="Helical" evidence="7">
    <location>
        <begin position="12"/>
        <end position="29"/>
    </location>
</feature>
<reference evidence="9" key="1">
    <citation type="submission" date="2024-06" db="EMBL/GenBank/DDBJ databases">
        <authorList>
            <person name="Li S."/>
        </authorList>
    </citation>
    <scope>NUCLEOTIDE SEQUENCE</scope>
    <source>
        <strain evidence="9">SR10</strain>
    </source>
</reference>
<gene>
    <name evidence="9" type="ORF">ABU614_02345</name>
</gene>
<dbReference type="GO" id="GO:0008610">
    <property type="term" value="P:lipid biosynthetic process"/>
    <property type="evidence" value="ECO:0007669"/>
    <property type="project" value="InterPro"/>
</dbReference>
<keyword evidence="3 7" id="KW-1133">Transmembrane helix</keyword>